<dbReference type="PANTHER" id="PTHR23502:SF68">
    <property type="entry name" value="MULTIDRUG TRANSPORTER, PUTATIVE (AFU_ORTHOLOGUE AFUA_3G01120)-RELATED"/>
    <property type="match status" value="1"/>
</dbReference>
<dbReference type="GO" id="GO:0016020">
    <property type="term" value="C:membrane"/>
    <property type="evidence" value="ECO:0007669"/>
    <property type="project" value="UniProtKB-SubCell"/>
</dbReference>
<evidence type="ECO:0000313" key="9">
    <source>
        <dbReference type="EMBL" id="KAF7195963.1"/>
    </source>
</evidence>
<dbReference type="InterPro" id="IPR044053">
    <property type="entry name" value="AsaB-like"/>
</dbReference>
<evidence type="ECO:0000256" key="3">
    <source>
        <dbReference type="ARBA" id="ARBA00022692"/>
    </source>
</evidence>
<evidence type="ECO:0000256" key="4">
    <source>
        <dbReference type="ARBA" id="ARBA00022989"/>
    </source>
</evidence>
<feature type="transmembrane region" description="Helical" evidence="8">
    <location>
        <begin position="799"/>
        <end position="819"/>
    </location>
</feature>
<keyword evidence="3 8" id="KW-0812">Transmembrane</keyword>
<feature type="transmembrane region" description="Helical" evidence="8">
    <location>
        <begin position="627"/>
        <end position="646"/>
    </location>
</feature>
<dbReference type="Gene3D" id="1.20.1250.20">
    <property type="entry name" value="MFS general substrate transporter like domains"/>
    <property type="match status" value="1"/>
</dbReference>
<dbReference type="GO" id="GO:0022857">
    <property type="term" value="F:transmembrane transporter activity"/>
    <property type="evidence" value="ECO:0007669"/>
    <property type="project" value="InterPro"/>
</dbReference>
<evidence type="ECO:0000256" key="2">
    <source>
        <dbReference type="ARBA" id="ARBA00008335"/>
    </source>
</evidence>
<evidence type="ECO:0000256" key="8">
    <source>
        <dbReference type="SAM" id="Phobius"/>
    </source>
</evidence>
<feature type="transmembrane region" description="Helical" evidence="8">
    <location>
        <begin position="449"/>
        <end position="468"/>
    </location>
</feature>
<comment type="subcellular location">
    <subcellularLocation>
        <location evidence="1">Membrane</location>
        <topology evidence="1">Multi-pass membrane protein</topology>
    </subcellularLocation>
</comment>
<gene>
    <name evidence="9" type="ORF">HII31_02725</name>
</gene>
<reference evidence="9" key="1">
    <citation type="submission" date="2020-04" db="EMBL/GenBank/DDBJ databases">
        <title>Draft genome resource of the tomato pathogen Pseudocercospora fuligena.</title>
        <authorList>
            <person name="Zaccaron A."/>
        </authorList>
    </citation>
    <scope>NUCLEOTIDE SEQUENCE</scope>
    <source>
        <strain evidence="9">PF001</strain>
    </source>
</reference>
<feature type="transmembrane region" description="Helical" evidence="8">
    <location>
        <begin position="474"/>
        <end position="493"/>
    </location>
</feature>
<feature type="transmembrane region" description="Helical" evidence="8">
    <location>
        <begin position="417"/>
        <end position="437"/>
    </location>
</feature>
<feature type="compositionally biased region" description="Polar residues" evidence="7">
    <location>
        <begin position="315"/>
        <end position="324"/>
    </location>
</feature>
<dbReference type="PANTHER" id="PTHR23502">
    <property type="entry name" value="MAJOR FACILITATOR SUPERFAMILY"/>
    <property type="match status" value="1"/>
</dbReference>
<comment type="caution">
    <text evidence="9">The sequence shown here is derived from an EMBL/GenBank/DDBJ whole genome shotgun (WGS) entry which is preliminary data.</text>
</comment>
<accession>A0A8H6RRE6</accession>
<dbReference type="NCBIfam" id="NF041278">
    <property type="entry name" value="CmcJ_NvfI_EfuI"/>
    <property type="match status" value="1"/>
</dbReference>
<dbReference type="Proteomes" id="UP000660729">
    <property type="component" value="Unassembled WGS sequence"/>
</dbReference>
<keyword evidence="4 8" id="KW-1133">Transmembrane helix</keyword>
<dbReference type="InterPro" id="IPR036259">
    <property type="entry name" value="MFS_trans_sf"/>
</dbReference>
<feature type="transmembrane region" description="Helical" evidence="8">
    <location>
        <begin position="666"/>
        <end position="685"/>
    </location>
</feature>
<dbReference type="InterPro" id="IPR011701">
    <property type="entry name" value="MFS"/>
</dbReference>
<organism evidence="9 10">
    <name type="scientific">Pseudocercospora fuligena</name>
    <dbReference type="NCBI Taxonomy" id="685502"/>
    <lineage>
        <taxon>Eukaryota</taxon>
        <taxon>Fungi</taxon>
        <taxon>Dikarya</taxon>
        <taxon>Ascomycota</taxon>
        <taxon>Pezizomycotina</taxon>
        <taxon>Dothideomycetes</taxon>
        <taxon>Dothideomycetidae</taxon>
        <taxon>Mycosphaerellales</taxon>
        <taxon>Mycosphaerellaceae</taxon>
        <taxon>Pseudocercospora</taxon>
    </lineage>
</organism>
<comment type="similarity">
    <text evidence="6">Belongs to the asaB hydroxylase/desaturase family.</text>
</comment>
<dbReference type="AlphaFoldDB" id="A0A8H6RRE6"/>
<name>A0A8H6RRE6_9PEZI</name>
<feature type="transmembrane region" description="Helical" evidence="8">
    <location>
        <begin position="763"/>
        <end position="787"/>
    </location>
</feature>
<dbReference type="Pfam" id="PF07690">
    <property type="entry name" value="MFS_1"/>
    <property type="match status" value="1"/>
</dbReference>
<comment type="similarity">
    <text evidence="2">Belongs to the major facilitator superfamily.</text>
</comment>
<evidence type="ECO:0000256" key="1">
    <source>
        <dbReference type="ARBA" id="ARBA00004141"/>
    </source>
</evidence>
<feature type="transmembrane region" description="Helical" evidence="8">
    <location>
        <begin position="731"/>
        <end position="751"/>
    </location>
</feature>
<feature type="region of interest" description="Disordered" evidence="7">
    <location>
        <begin position="307"/>
        <end position="329"/>
    </location>
</feature>
<evidence type="ECO:0000256" key="7">
    <source>
        <dbReference type="SAM" id="MobiDB-lite"/>
    </source>
</evidence>
<dbReference type="GO" id="GO:0016491">
    <property type="term" value="F:oxidoreductase activity"/>
    <property type="evidence" value="ECO:0007669"/>
    <property type="project" value="InterPro"/>
</dbReference>
<protein>
    <submittedName>
        <fullName evidence="9">Efflux pump radE</fullName>
    </submittedName>
</protein>
<evidence type="ECO:0000256" key="6">
    <source>
        <dbReference type="ARBA" id="ARBA00023604"/>
    </source>
</evidence>
<feature type="transmembrane region" description="Helical" evidence="8">
    <location>
        <begin position="706"/>
        <end position="725"/>
    </location>
</feature>
<dbReference type="EMBL" id="JABCIY010000033">
    <property type="protein sequence ID" value="KAF7195963.1"/>
    <property type="molecule type" value="Genomic_DNA"/>
</dbReference>
<dbReference type="SUPFAM" id="SSF103473">
    <property type="entry name" value="MFS general substrate transporter"/>
    <property type="match status" value="1"/>
</dbReference>
<keyword evidence="10" id="KW-1185">Reference proteome</keyword>
<evidence type="ECO:0000313" key="10">
    <source>
        <dbReference type="Proteomes" id="UP000660729"/>
    </source>
</evidence>
<sequence length="841" mass="93177">MSNIVSATLRYARGDGEKLLTEKPYILTYPVSENIPWSNFKIDFFPGIKIHSLRSAHLDYHRSGITMADLNSCMPREDFDEPSNIENVFLPSVHRCIRRTLGVKDIYIFDYMIRKRKPSFPYHSPSKDTVPQPALSAHIDYTPAEINERLHNYFGEKAEELKKRHFQAINLWKPLNGPLRDYPLAYCDASTVDPETDLMITDEVFPKMASEIYQVLYNPAHKWYWIPDQTETEIAIFAGYDSRKAPRLAVPHCSFDLGDLSDGKPRQSIEVRAISLSISIAVIPIDMATEITNNNLLACIRKPERGTLHDDQRNSQHASEQIQASPDLDTVVQPHCEDRSYGWNGPNDPANPKNWSTKKKWALVVMNSALTFCQYNCLMCVRKVHKLTNEILRAASSTIFAPAVSTAMADLGSNDSVIAQLLVSIYVVGLAVGPLALSPLSELYGRSPIMHGTNAGFLVSAIVCAVSVNIPMVLVFRLIMGVCTISLGGAYVADLMEPKDRGRAMNVWNVGPVMQKAPIIGPIVGGYLSLVTSWRWTFGAVSITASIPRPDLSLTTDSCKGATWLLVCLALLPETYSPRLLEIKASRLHRRSGCEPSKSVYSNKKQRRETILGSLIRPWQMIFRCQAVTVVSMFGAVAYSYMYFMFSTFTDVFERAYQFNAGESGLAYLGLGIGSIAAQLAIEISGRRQARHLTLTSQTVQPEQHLRPLVLAGIFLAGGQVLYGWSLHYRLHWAIPIFGTGLSGFGIVLVFQAVQAYLVEAYTLYAASAIASSVAIRCAFGLTVPLAGPRLYRTLGYGWGNTLLGCIALMMVPASLWLLKTGSKLRNKSSMSGTSIPGTSE</sequence>
<proteinExistence type="inferred from homology"/>
<keyword evidence="5 8" id="KW-0472">Membrane</keyword>
<evidence type="ECO:0000256" key="5">
    <source>
        <dbReference type="ARBA" id="ARBA00023136"/>
    </source>
</evidence>
<dbReference type="OrthoDB" id="412788at2759"/>